<dbReference type="Proteomes" id="UP000663877">
    <property type="component" value="Unassembled WGS sequence"/>
</dbReference>
<sequence>MLHKTSETSTTIVRNFKRSISPDYTLSIERKSKTTKFE</sequence>
<accession>A0A816AQP1</accession>
<name>A0A816AQP1_9BILA</name>
<evidence type="ECO:0000313" key="1">
    <source>
        <dbReference type="EMBL" id="CAF1362545.1"/>
    </source>
</evidence>
<gene>
    <name evidence="1" type="ORF">BJG266_LOCUS35577</name>
    <name evidence="2" type="ORF">QVE165_LOCUS52598</name>
</gene>
<feature type="non-terminal residue" evidence="2">
    <location>
        <position position="1"/>
    </location>
</feature>
<dbReference type="EMBL" id="CAJNOM010001268">
    <property type="protein sequence ID" value="CAF1600635.1"/>
    <property type="molecule type" value="Genomic_DNA"/>
</dbReference>
<comment type="caution">
    <text evidence="2">The sequence shown here is derived from an EMBL/GenBank/DDBJ whole genome shotgun (WGS) entry which is preliminary data.</text>
</comment>
<organism evidence="2 3">
    <name type="scientific">Adineta steineri</name>
    <dbReference type="NCBI Taxonomy" id="433720"/>
    <lineage>
        <taxon>Eukaryota</taxon>
        <taxon>Metazoa</taxon>
        <taxon>Spiralia</taxon>
        <taxon>Gnathifera</taxon>
        <taxon>Rotifera</taxon>
        <taxon>Eurotatoria</taxon>
        <taxon>Bdelloidea</taxon>
        <taxon>Adinetida</taxon>
        <taxon>Adinetidae</taxon>
        <taxon>Adineta</taxon>
    </lineage>
</organism>
<dbReference type="AlphaFoldDB" id="A0A816AQP1"/>
<keyword evidence="3" id="KW-1185">Reference proteome</keyword>
<protein>
    <submittedName>
        <fullName evidence="2">Uncharacterized protein</fullName>
    </submittedName>
</protein>
<dbReference type="Proteomes" id="UP000663832">
    <property type="component" value="Unassembled WGS sequence"/>
</dbReference>
<dbReference type="EMBL" id="CAJNOI010000922">
    <property type="protein sequence ID" value="CAF1362545.1"/>
    <property type="molecule type" value="Genomic_DNA"/>
</dbReference>
<evidence type="ECO:0000313" key="3">
    <source>
        <dbReference type="Proteomes" id="UP000663832"/>
    </source>
</evidence>
<proteinExistence type="predicted"/>
<evidence type="ECO:0000313" key="2">
    <source>
        <dbReference type="EMBL" id="CAF1600635.1"/>
    </source>
</evidence>
<reference evidence="2" key="1">
    <citation type="submission" date="2021-02" db="EMBL/GenBank/DDBJ databases">
        <authorList>
            <person name="Nowell W R."/>
        </authorList>
    </citation>
    <scope>NUCLEOTIDE SEQUENCE</scope>
</reference>